<gene>
    <name evidence="1" type="ORF">CS063_13125</name>
</gene>
<sequence>MLKVLKNKLLKFIHRTSLWLQLALFITFICTLIAFTLIYKDYTATRTNTIHNHVDTTKRLLTLEVQNLEHYLQTLANYCILPCYDSQFTQLVNQNSLFLRKDRDYIKQQMYYYYYTRNDILDYQIYFLNQNLRVGRTSREQRITLHTMEASTLKDIKQACITSSYNHILLPSHTKDSFFTFYQALIRIKNQAPQALVEVKVNTKALQSLLNNHAQNGNIFLFYNEIGELIFSSTQGLSLTTSISKLLAETRLYKDSYTLVTLNNSDYLLTQATGTIYGITLISLTPIAYIDSQIGAIRKSIVMTGIFIWLCTTFFINLLIRFLIHPLKVLASKMELAGQGNFNLFIPHNGSKEIIELTDSFNSMVHHIDELIKRTYIAELSEKNAKLTALEAQLNPHFLYNTLQALSTEALMNDQIKLNTMITSLASTLRYSIKDSDLVILQKEIQYVQNYIYLQKIRMDDNLEVVMDIEESTLNFLIPKISIQTLVENSLLHGIHPGNTSIKILISVKQEKNQMIIKVKDNGRGISEEQLEKLYKEFEEQFIPGTGGGIGLPNLYVRLKLLYAEPANLTITSEVNNYTEITLTIPAIKEDVHV</sequence>
<protein>
    <submittedName>
        <fullName evidence="1">Uncharacterized protein</fullName>
    </submittedName>
</protein>
<proteinExistence type="predicted"/>
<organism evidence="1 2">
    <name type="scientific">Sporanaerobium hydrogeniformans</name>
    <dbReference type="NCBI Taxonomy" id="3072179"/>
    <lineage>
        <taxon>Bacteria</taxon>
        <taxon>Bacillati</taxon>
        <taxon>Bacillota</taxon>
        <taxon>Clostridia</taxon>
        <taxon>Lachnospirales</taxon>
        <taxon>Lachnospiraceae</taxon>
        <taxon>Sporanaerobium</taxon>
    </lineage>
</organism>
<evidence type="ECO:0000313" key="1">
    <source>
        <dbReference type="EMBL" id="PHV69920.1"/>
    </source>
</evidence>
<evidence type="ECO:0000313" key="2">
    <source>
        <dbReference type="Proteomes" id="UP000224460"/>
    </source>
</evidence>
<dbReference type="EMBL" id="PEDL01000016">
    <property type="protein sequence ID" value="PHV69920.1"/>
    <property type="molecule type" value="Genomic_DNA"/>
</dbReference>
<reference evidence="1" key="1">
    <citation type="submission" date="2017-10" db="EMBL/GenBank/DDBJ databases">
        <title>Genome sequence of cellulolytic Lachnospiraceae bacterium XHS1971 isolated from hotspring sediment.</title>
        <authorList>
            <person name="Vasudevan G."/>
            <person name="Joshi A.J."/>
            <person name="Hivarkar S."/>
            <person name="Lanjekar V.B."/>
            <person name="Dhakephalkar P.K."/>
            <person name="Dagar S."/>
        </authorList>
    </citation>
    <scope>NUCLEOTIDE SEQUENCE</scope>
    <source>
        <strain evidence="1">XHS1971</strain>
    </source>
</reference>
<comment type="caution">
    <text evidence="1">The sequence shown here is derived from an EMBL/GenBank/DDBJ whole genome shotgun (WGS) entry which is preliminary data.</text>
</comment>
<accession>A0AC61DAN3</accession>
<keyword evidence="2" id="KW-1185">Reference proteome</keyword>
<dbReference type="Proteomes" id="UP000224460">
    <property type="component" value="Unassembled WGS sequence"/>
</dbReference>
<name>A0AC61DAN3_9FIRM</name>